<evidence type="ECO:0000313" key="2">
    <source>
        <dbReference type="Proteomes" id="UP000829401"/>
    </source>
</evidence>
<dbReference type="Proteomes" id="UP000829401">
    <property type="component" value="Chromosome"/>
</dbReference>
<dbReference type="EMBL" id="CP080467">
    <property type="protein sequence ID" value="UNO48020.1"/>
    <property type="molecule type" value="Genomic_DNA"/>
</dbReference>
<proteinExistence type="predicted"/>
<name>T0BUA0_ALIAG</name>
<dbReference type="RefSeq" id="WP_021296092.1">
    <property type="nucleotide sequence ID" value="NZ_AURB01000124.1"/>
</dbReference>
<dbReference type="AlphaFoldDB" id="T0BUA0"/>
<reference evidence="2" key="1">
    <citation type="journal article" date="2022" name="G3 (Bethesda)">
        <title>Unveiling the complete genome sequence of Alicyclobacillus acidoterrestris DSM 3922T, a taint-producing strain.</title>
        <authorList>
            <person name="Leonardo I.C."/>
            <person name="Barreto Crespo M.T."/>
            <person name="Gaspar F.B."/>
        </authorList>
    </citation>
    <scope>NUCLEOTIDE SEQUENCE [LARGE SCALE GENOMIC DNA]</scope>
    <source>
        <strain evidence="2">DSM 3922</strain>
    </source>
</reference>
<dbReference type="KEGG" id="aaco:K1I37_15205"/>
<protein>
    <submittedName>
        <fullName evidence="1">Uncharacterized protein</fullName>
    </submittedName>
</protein>
<dbReference type="OrthoDB" id="2939875at2"/>
<evidence type="ECO:0000313" key="1">
    <source>
        <dbReference type="EMBL" id="UNO48020.1"/>
    </source>
</evidence>
<keyword evidence="2" id="KW-1185">Reference proteome</keyword>
<sequence>MRAETIKWNDFFNNSTNVANLRSSSFDDGIPASSRNHDFDFDDIWPEVIKAADWTAISIAVITGFLWMFGNRSLAIKRLLDMAIGLEVIIHAPQIIRWLLKF</sequence>
<gene>
    <name evidence="1" type="ORF">K1I37_15205</name>
</gene>
<dbReference type="STRING" id="1356854.N007_05240"/>
<accession>T0BUA0</accession>
<accession>A0A9E6ZPF9</accession>
<organism evidence="1 2">
    <name type="scientific">Alicyclobacillus acidoterrestris (strain ATCC 49025 / DSM 3922 / CIP 106132 / NCIMB 13137 / GD3B)</name>
    <dbReference type="NCBI Taxonomy" id="1356854"/>
    <lineage>
        <taxon>Bacteria</taxon>
        <taxon>Bacillati</taxon>
        <taxon>Bacillota</taxon>
        <taxon>Bacilli</taxon>
        <taxon>Bacillales</taxon>
        <taxon>Alicyclobacillaceae</taxon>
        <taxon>Alicyclobacillus</taxon>
    </lineage>
</organism>